<evidence type="ECO:0000256" key="9">
    <source>
        <dbReference type="ARBA" id="ARBA00026227"/>
    </source>
</evidence>
<keyword evidence="4" id="KW-0509">mRNA transport</keyword>
<keyword evidence="6" id="KW-0811">Translocation</keyword>
<keyword evidence="7" id="KW-0906">Nuclear pore complex</keyword>
<dbReference type="InterPro" id="IPR012476">
    <property type="entry name" value="GLE1"/>
</dbReference>
<evidence type="ECO:0000256" key="3">
    <source>
        <dbReference type="ARBA" id="ARBA00022448"/>
    </source>
</evidence>
<feature type="region of interest" description="Disordered" evidence="11">
    <location>
        <begin position="213"/>
        <end position="247"/>
    </location>
</feature>
<evidence type="ECO:0000256" key="4">
    <source>
        <dbReference type="ARBA" id="ARBA00022816"/>
    </source>
</evidence>
<comment type="subcellular location">
    <subcellularLocation>
        <location evidence="1">Nucleus</location>
        <location evidence="1">Nuclear pore complex</location>
    </subcellularLocation>
</comment>
<dbReference type="EMBL" id="JAUJYO010000004">
    <property type="protein sequence ID" value="KAK1318455.1"/>
    <property type="molecule type" value="Genomic_DNA"/>
</dbReference>
<dbReference type="GO" id="GO:0005543">
    <property type="term" value="F:phospholipid binding"/>
    <property type="evidence" value="ECO:0007669"/>
    <property type="project" value="TreeGrafter"/>
</dbReference>
<dbReference type="GO" id="GO:0016973">
    <property type="term" value="P:poly(A)+ mRNA export from nucleus"/>
    <property type="evidence" value="ECO:0007669"/>
    <property type="project" value="InterPro"/>
</dbReference>
<dbReference type="GO" id="GO:0015031">
    <property type="term" value="P:protein transport"/>
    <property type="evidence" value="ECO:0007669"/>
    <property type="project" value="UniProtKB-KW"/>
</dbReference>
<proteinExistence type="inferred from homology"/>
<keyword evidence="3" id="KW-0813">Transport</keyword>
<reference evidence="12" key="2">
    <citation type="submission" date="2023-06" db="EMBL/GenBank/DDBJ databases">
        <authorList>
            <person name="Ma L."/>
            <person name="Liu K.-W."/>
            <person name="Li Z."/>
            <person name="Hsiao Y.-Y."/>
            <person name="Qi Y."/>
            <person name="Fu T."/>
            <person name="Tang G."/>
            <person name="Zhang D."/>
            <person name="Sun W.-H."/>
            <person name="Liu D.-K."/>
            <person name="Li Y."/>
            <person name="Chen G.-Z."/>
            <person name="Liu X.-D."/>
            <person name="Liao X.-Y."/>
            <person name="Jiang Y.-T."/>
            <person name="Yu X."/>
            <person name="Hao Y."/>
            <person name="Huang J."/>
            <person name="Zhao X.-W."/>
            <person name="Ke S."/>
            <person name="Chen Y.-Y."/>
            <person name="Wu W.-L."/>
            <person name="Hsu J.-L."/>
            <person name="Lin Y.-F."/>
            <person name="Huang M.-D."/>
            <person name="Li C.-Y."/>
            <person name="Huang L."/>
            <person name="Wang Z.-W."/>
            <person name="Zhao X."/>
            <person name="Zhong W.-Y."/>
            <person name="Peng D.-H."/>
            <person name="Ahmad S."/>
            <person name="Lan S."/>
            <person name="Zhang J.-S."/>
            <person name="Tsai W.-C."/>
            <person name="Van De Peer Y."/>
            <person name="Liu Z.-J."/>
        </authorList>
    </citation>
    <scope>NUCLEOTIDE SEQUENCE</scope>
    <source>
        <strain evidence="12">CP</strain>
        <tissue evidence="12">Leaves</tissue>
    </source>
</reference>
<organism evidence="12 13">
    <name type="scientific">Acorus calamus</name>
    <name type="common">Sweet flag</name>
    <dbReference type="NCBI Taxonomy" id="4465"/>
    <lineage>
        <taxon>Eukaryota</taxon>
        <taxon>Viridiplantae</taxon>
        <taxon>Streptophyta</taxon>
        <taxon>Embryophyta</taxon>
        <taxon>Tracheophyta</taxon>
        <taxon>Spermatophyta</taxon>
        <taxon>Magnoliopsida</taxon>
        <taxon>Liliopsida</taxon>
        <taxon>Acoraceae</taxon>
        <taxon>Acorus</taxon>
    </lineage>
</organism>
<dbReference type="GO" id="GO:0044614">
    <property type="term" value="C:nuclear pore cytoplasmic filaments"/>
    <property type="evidence" value="ECO:0007669"/>
    <property type="project" value="TreeGrafter"/>
</dbReference>
<evidence type="ECO:0000313" key="13">
    <source>
        <dbReference type="Proteomes" id="UP001180020"/>
    </source>
</evidence>
<evidence type="ECO:0000256" key="2">
    <source>
        <dbReference type="ARBA" id="ARBA00011056"/>
    </source>
</evidence>
<evidence type="ECO:0000256" key="1">
    <source>
        <dbReference type="ARBA" id="ARBA00004567"/>
    </source>
</evidence>
<keyword evidence="8" id="KW-0539">Nucleus</keyword>
<dbReference type="GO" id="GO:0000822">
    <property type="term" value="F:inositol hexakisphosphate binding"/>
    <property type="evidence" value="ECO:0007669"/>
    <property type="project" value="TreeGrafter"/>
</dbReference>
<evidence type="ECO:0000256" key="5">
    <source>
        <dbReference type="ARBA" id="ARBA00022927"/>
    </source>
</evidence>
<dbReference type="PANTHER" id="PTHR12960:SF0">
    <property type="entry name" value="MRNA EXPORT FACTOR GLE1"/>
    <property type="match status" value="1"/>
</dbReference>
<dbReference type="Gene3D" id="1.25.40.510">
    <property type="entry name" value="GLE1-like"/>
    <property type="match status" value="1"/>
</dbReference>
<evidence type="ECO:0000256" key="8">
    <source>
        <dbReference type="ARBA" id="ARBA00023242"/>
    </source>
</evidence>
<evidence type="ECO:0000313" key="12">
    <source>
        <dbReference type="EMBL" id="KAK1318455.1"/>
    </source>
</evidence>
<comment type="similarity">
    <text evidence="2">Belongs to the GLE1 family.</text>
</comment>
<evidence type="ECO:0000256" key="6">
    <source>
        <dbReference type="ARBA" id="ARBA00023010"/>
    </source>
</evidence>
<reference evidence="12" key="1">
    <citation type="journal article" date="2023" name="Nat. Commun.">
        <title>Diploid and tetraploid genomes of Acorus and the evolution of monocots.</title>
        <authorList>
            <person name="Ma L."/>
            <person name="Liu K.W."/>
            <person name="Li Z."/>
            <person name="Hsiao Y.Y."/>
            <person name="Qi Y."/>
            <person name="Fu T."/>
            <person name="Tang G.D."/>
            <person name="Zhang D."/>
            <person name="Sun W.H."/>
            <person name="Liu D.K."/>
            <person name="Li Y."/>
            <person name="Chen G.Z."/>
            <person name="Liu X.D."/>
            <person name="Liao X.Y."/>
            <person name="Jiang Y.T."/>
            <person name="Yu X."/>
            <person name="Hao Y."/>
            <person name="Huang J."/>
            <person name="Zhao X.W."/>
            <person name="Ke S."/>
            <person name="Chen Y.Y."/>
            <person name="Wu W.L."/>
            <person name="Hsu J.L."/>
            <person name="Lin Y.F."/>
            <person name="Huang M.D."/>
            <person name="Li C.Y."/>
            <person name="Huang L."/>
            <person name="Wang Z.W."/>
            <person name="Zhao X."/>
            <person name="Zhong W.Y."/>
            <person name="Peng D.H."/>
            <person name="Ahmad S."/>
            <person name="Lan S."/>
            <person name="Zhang J.S."/>
            <person name="Tsai W.C."/>
            <person name="Van de Peer Y."/>
            <person name="Liu Z.J."/>
        </authorList>
    </citation>
    <scope>NUCLEOTIDE SEQUENCE</scope>
    <source>
        <strain evidence="12">CP</strain>
    </source>
</reference>
<dbReference type="Pfam" id="PF07817">
    <property type="entry name" value="GLE1"/>
    <property type="match status" value="1"/>
</dbReference>
<dbReference type="AlphaFoldDB" id="A0AAV9EXK3"/>
<keyword evidence="13" id="KW-1185">Reference proteome</keyword>
<keyword evidence="5" id="KW-0653">Protein transport</keyword>
<comment type="caution">
    <text evidence="12">The sequence shown here is derived from an EMBL/GenBank/DDBJ whole genome shotgun (WGS) entry which is preliminary data.</text>
</comment>
<dbReference type="GO" id="GO:0031369">
    <property type="term" value="F:translation initiation factor binding"/>
    <property type="evidence" value="ECO:0007669"/>
    <property type="project" value="TreeGrafter"/>
</dbReference>
<gene>
    <name evidence="12" type="ORF">QJS10_CPB04g01608</name>
</gene>
<evidence type="ECO:0000256" key="7">
    <source>
        <dbReference type="ARBA" id="ARBA00023132"/>
    </source>
</evidence>
<dbReference type="Proteomes" id="UP001180020">
    <property type="component" value="Unassembled WGS sequence"/>
</dbReference>
<name>A0AAV9EXK3_ACOCL</name>
<protein>
    <recommendedName>
        <fullName evidence="9">mRNA export factor GLE1</fullName>
    </recommendedName>
    <alternativeName>
        <fullName evidence="10">Nucleoporin GLE1</fullName>
    </alternativeName>
</protein>
<evidence type="ECO:0000256" key="10">
    <source>
        <dbReference type="ARBA" id="ARBA00029983"/>
    </source>
</evidence>
<sequence>MGAMKLELPSRKNFHGLLLDPEPNWTFKHLLEELNSLEVMLENSSSAAQMNLMKTKSPSKSTEYVEGSDNRTGSFVMSLSDDMDDSESSEGDVDAMEGRRFYCSDLEWSDSESSEDQIDFECGQTHLMNRMRMEEGLLLELECEHELKVKEELRNKISAIKTKFWSEDEKSALAVIEIEKYADVRREMDKRLDKQYQRKVAEALDNHLSVVQRNHEQRSQIEERRIENEAEEMRREKSLQEEKMRQEKEAKARQEAARIAEAMKIAETAKIAEEQKKNLEDKKRAEKEAVEKQKQNQALEINVQSTALKFKASETAIKAEADRLDMHKVISEKCEQWKLNFSKEYRLCLKQFGKVLRAKWSLDSARSNAIELLRILNDQNYDKSILTLLYAELVVCKCRNRDILISDADAFASAYVIVQVSSKIPVLMDLILAEFNKACIFTVPKHIDYAEGVFKTRKAYFKAIGFEEENGVIESAETFLRRVESCMTLYGALVQTDMKNNIHGLKEGWAWLARFLNTTPADLSSAVALKAFLKMAGFALFQKYRSQFLKLMKVISRDFLPALVSQGNDPVVSILSIKSNLYEKSLIADGIRCYIDHHEFTKEPEHRRPQANLVSREFRA</sequence>
<dbReference type="GO" id="GO:0005737">
    <property type="term" value="C:cytoplasm"/>
    <property type="evidence" value="ECO:0007669"/>
    <property type="project" value="TreeGrafter"/>
</dbReference>
<evidence type="ECO:0000256" key="11">
    <source>
        <dbReference type="SAM" id="MobiDB-lite"/>
    </source>
</evidence>
<accession>A0AAV9EXK3</accession>
<dbReference type="PANTHER" id="PTHR12960">
    <property type="entry name" value="GLE-1-RELATED"/>
    <property type="match status" value="1"/>
</dbReference>
<dbReference type="InterPro" id="IPR038506">
    <property type="entry name" value="GLE1-like_sf"/>
</dbReference>